<dbReference type="EMBL" id="JAHFVK010000001">
    <property type="protein sequence ID" value="MBT2134258.1"/>
    <property type="molecule type" value="Genomic_DNA"/>
</dbReference>
<keyword evidence="1" id="KW-0812">Transmembrane</keyword>
<sequence>MDEPEFLLFASDATLMGLTGGALLLVALAAMVAERRRQKRKHVDAVGCMPWTTLFFLCFFPGAILMWMALKGWLAG</sequence>
<feature type="transmembrane region" description="Helical" evidence="1">
    <location>
        <begin position="6"/>
        <end position="33"/>
    </location>
</feature>
<dbReference type="RefSeq" id="WP_214535592.1">
    <property type="nucleotide sequence ID" value="NZ_JAHFVK010000001.1"/>
</dbReference>
<reference evidence="2 3" key="1">
    <citation type="submission" date="2021-05" db="EMBL/GenBank/DDBJ databases">
        <title>Croceibacterium sp. LX-88 genome sequence.</title>
        <authorList>
            <person name="Luo X."/>
        </authorList>
    </citation>
    <scope>NUCLEOTIDE SEQUENCE [LARGE SCALE GENOMIC DNA]</scope>
    <source>
        <strain evidence="2 3">LX-88</strain>
    </source>
</reference>
<dbReference type="Proteomes" id="UP000811255">
    <property type="component" value="Unassembled WGS sequence"/>
</dbReference>
<feature type="transmembrane region" description="Helical" evidence="1">
    <location>
        <begin position="45"/>
        <end position="70"/>
    </location>
</feature>
<evidence type="ECO:0008006" key="4">
    <source>
        <dbReference type="Google" id="ProtNLM"/>
    </source>
</evidence>
<keyword evidence="3" id="KW-1185">Reference proteome</keyword>
<keyword evidence="1" id="KW-0472">Membrane</keyword>
<proteinExistence type="predicted"/>
<accession>A0ABS5W3C7</accession>
<evidence type="ECO:0000256" key="1">
    <source>
        <dbReference type="SAM" id="Phobius"/>
    </source>
</evidence>
<protein>
    <recommendedName>
        <fullName evidence="4">Cardiolipin synthase N-terminal domain-containing protein</fullName>
    </recommendedName>
</protein>
<keyword evidence="1" id="KW-1133">Transmembrane helix</keyword>
<organism evidence="2 3">
    <name type="scientific">Croceibacterium selenioxidans</name>
    <dbReference type="NCBI Taxonomy" id="2838833"/>
    <lineage>
        <taxon>Bacteria</taxon>
        <taxon>Pseudomonadati</taxon>
        <taxon>Pseudomonadota</taxon>
        <taxon>Alphaproteobacteria</taxon>
        <taxon>Sphingomonadales</taxon>
        <taxon>Erythrobacteraceae</taxon>
        <taxon>Croceibacterium</taxon>
    </lineage>
</organism>
<evidence type="ECO:0000313" key="2">
    <source>
        <dbReference type="EMBL" id="MBT2134258.1"/>
    </source>
</evidence>
<comment type="caution">
    <text evidence="2">The sequence shown here is derived from an EMBL/GenBank/DDBJ whole genome shotgun (WGS) entry which is preliminary data.</text>
</comment>
<gene>
    <name evidence="2" type="ORF">KK137_07940</name>
</gene>
<evidence type="ECO:0000313" key="3">
    <source>
        <dbReference type="Proteomes" id="UP000811255"/>
    </source>
</evidence>
<name>A0ABS5W3C7_9SPHN</name>